<organism evidence="1">
    <name type="scientific">Hexamita inflata</name>
    <dbReference type="NCBI Taxonomy" id="28002"/>
    <lineage>
        <taxon>Eukaryota</taxon>
        <taxon>Metamonada</taxon>
        <taxon>Diplomonadida</taxon>
        <taxon>Hexamitidae</taxon>
        <taxon>Hexamitinae</taxon>
        <taxon>Hexamita</taxon>
    </lineage>
</organism>
<protein>
    <submittedName>
        <fullName evidence="2">Hypothetical_protein</fullName>
    </submittedName>
</protein>
<keyword evidence="3" id="KW-1185">Reference proteome</keyword>
<dbReference type="Proteomes" id="UP001642409">
    <property type="component" value="Unassembled WGS sequence"/>
</dbReference>
<name>A0AA86QC69_9EUKA</name>
<dbReference type="EMBL" id="CAXDID020000010">
    <property type="protein sequence ID" value="CAL5978981.1"/>
    <property type="molecule type" value="Genomic_DNA"/>
</dbReference>
<dbReference type="EMBL" id="CATOUU010000865">
    <property type="protein sequence ID" value="CAI9955298.1"/>
    <property type="molecule type" value="Genomic_DNA"/>
</dbReference>
<reference evidence="2 3" key="2">
    <citation type="submission" date="2024-07" db="EMBL/GenBank/DDBJ databases">
        <authorList>
            <person name="Akdeniz Z."/>
        </authorList>
    </citation>
    <scope>NUCLEOTIDE SEQUENCE [LARGE SCALE GENOMIC DNA]</scope>
</reference>
<dbReference type="AlphaFoldDB" id="A0AA86QC69"/>
<comment type="caution">
    <text evidence="1">The sequence shown here is derived from an EMBL/GenBank/DDBJ whole genome shotgun (WGS) entry which is preliminary data.</text>
</comment>
<evidence type="ECO:0000313" key="1">
    <source>
        <dbReference type="EMBL" id="CAI9955298.1"/>
    </source>
</evidence>
<accession>A0AA86QC69</accession>
<sequence>MSYLQFNSNCTRLDFGRGRRLHSCQLFAFTKRNALILVPFSLIFFHTHKYQRQKSGLIRGFCCCIFQSLDFIKRAGLHFRQPLSPAGLQIYSHQICARFEKFLHNLIGKQTRFREGKKFITYALETLLLLHVRFVEISLKVIFVIFYHLLPTQIRFHICIRLSQLPQGPGRVSAECNIQRELKITVAFFSGTPRFYKCSNMSARHTKRWRQRLPLYSPGSQLVQMYHVNLFHQCRDLYVAAGQTAQWLAVGVVCLHVTVDIKSATVTQTPFPSGVRYVYIIDDIRTEVPFTVYLMFAVYLMYDCKNYFQTSI</sequence>
<gene>
    <name evidence="1" type="ORF">HINF_LOCUS42943</name>
    <name evidence="2" type="ORF">HINF_LOCUS5128</name>
</gene>
<evidence type="ECO:0000313" key="3">
    <source>
        <dbReference type="Proteomes" id="UP001642409"/>
    </source>
</evidence>
<evidence type="ECO:0000313" key="2">
    <source>
        <dbReference type="EMBL" id="CAL5978981.1"/>
    </source>
</evidence>
<proteinExistence type="predicted"/>
<reference evidence="1" key="1">
    <citation type="submission" date="2023-06" db="EMBL/GenBank/DDBJ databases">
        <authorList>
            <person name="Kurt Z."/>
        </authorList>
    </citation>
    <scope>NUCLEOTIDE SEQUENCE</scope>
</reference>